<accession>A0A812MMJ5</accession>
<evidence type="ECO:0000256" key="3">
    <source>
        <dbReference type="ARBA" id="ARBA00022777"/>
    </source>
</evidence>
<dbReference type="SUPFAM" id="SSF56112">
    <property type="entry name" value="Protein kinase-like (PK-like)"/>
    <property type="match status" value="1"/>
</dbReference>
<dbReference type="PROSITE" id="PS00108">
    <property type="entry name" value="PROTEIN_KINASE_ST"/>
    <property type="match status" value="1"/>
</dbReference>
<evidence type="ECO:0000259" key="7">
    <source>
        <dbReference type="PROSITE" id="PS50011"/>
    </source>
</evidence>
<feature type="transmembrane region" description="Helical" evidence="6">
    <location>
        <begin position="234"/>
        <end position="261"/>
    </location>
</feature>
<keyword evidence="4" id="KW-0067">ATP-binding</keyword>
<feature type="non-terminal residue" evidence="8">
    <location>
        <position position="700"/>
    </location>
</feature>
<dbReference type="InterPro" id="IPR007627">
    <property type="entry name" value="RNA_pol_sigma70_r2"/>
</dbReference>
<keyword evidence="6" id="KW-0812">Transmembrane</keyword>
<proteinExistence type="predicted"/>
<feature type="transmembrane region" description="Helical" evidence="6">
    <location>
        <begin position="267"/>
        <end position="290"/>
    </location>
</feature>
<dbReference type="GO" id="GO:0006352">
    <property type="term" value="P:DNA-templated transcription initiation"/>
    <property type="evidence" value="ECO:0007669"/>
    <property type="project" value="InterPro"/>
</dbReference>
<dbReference type="Pfam" id="PF04542">
    <property type="entry name" value="Sigma70_r2"/>
    <property type="match status" value="1"/>
</dbReference>
<gene>
    <name evidence="8" type="primary">prkC</name>
    <name evidence="8" type="ORF">SNEC2469_LOCUS6499</name>
</gene>
<name>A0A812MMJ5_9DINO</name>
<keyword evidence="1" id="KW-0808">Transferase</keyword>
<evidence type="ECO:0000256" key="6">
    <source>
        <dbReference type="SAM" id="Phobius"/>
    </source>
</evidence>
<feature type="domain" description="Protein kinase" evidence="7">
    <location>
        <begin position="391"/>
        <end position="662"/>
    </location>
</feature>
<dbReference type="InterPro" id="IPR008271">
    <property type="entry name" value="Ser/Thr_kinase_AS"/>
</dbReference>
<organism evidence="8 9">
    <name type="scientific">Symbiodinium necroappetens</name>
    <dbReference type="NCBI Taxonomy" id="1628268"/>
    <lineage>
        <taxon>Eukaryota</taxon>
        <taxon>Sar</taxon>
        <taxon>Alveolata</taxon>
        <taxon>Dinophyceae</taxon>
        <taxon>Suessiales</taxon>
        <taxon>Symbiodiniaceae</taxon>
        <taxon>Symbiodinium</taxon>
    </lineage>
</organism>
<keyword evidence="6" id="KW-0472">Membrane</keyword>
<keyword evidence="2" id="KW-0547">Nucleotide-binding</keyword>
<dbReference type="GO" id="GO:0004674">
    <property type="term" value="F:protein serine/threonine kinase activity"/>
    <property type="evidence" value="ECO:0007669"/>
    <property type="project" value="TreeGrafter"/>
</dbReference>
<dbReference type="PROSITE" id="PS50011">
    <property type="entry name" value="PROTEIN_KINASE_DOM"/>
    <property type="match status" value="1"/>
</dbReference>
<dbReference type="GO" id="GO:0005524">
    <property type="term" value="F:ATP binding"/>
    <property type="evidence" value="ECO:0007669"/>
    <property type="project" value="UniProtKB-KW"/>
</dbReference>
<dbReference type="InterPro" id="IPR013325">
    <property type="entry name" value="RNA_pol_sigma_r2"/>
</dbReference>
<dbReference type="InterPro" id="IPR000719">
    <property type="entry name" value="Prot_kinase_dom"/>
</dbReference>
<reference evidence="8" key="1">
    <citation type="submission" date="2021-02" db="EMBL/GenBank/DDBJ databases">
        <authorList>
            <person name="Dougan E. K."/>
            <person name="Rhodes N."/>
            <person name="Thang M."/>
            <person name="Chan C."/>
        </authorList>
    </citation>
    <scope>NUCLEOTIDE SEQUENCE</scope>
</reference>
<dbReference type="NCBIfam" id="TIGR02937">
    <property type="entry name" value="sigma70-ECF"/>
    <property type="match status" value="1"/>
</dbReference>
<evidence type="ECO:0000313" key="8">
    <source>
        <dbReference type="EMBL" id="CAE7271195.1"/>
    </source>
</evidence>
<dbReference type="SUPFAM" id="SSF88659">
    <property type="entry name" value="Sigma3 and sigma4 domains of RNA polymerase sigma factors"/>
    <property type="match status" value="1"/>
</dbReference>
<dbReference type="Proteomes" id="UP000601435">
    <property type="component" value="Unassembled WGS sequence"/>
</dbReference>
<dbReference type="SMART" id="SM00220">
    <property type="entry name" value="S_TKc"/>
    <property type="match status" value="1"/>
</dbReference>
<evidence type="ECO:0000256" key="4">
    <source>
        <dbReference type="ARBA" id="ARBA00022840"/>
    </source>
</evidence>
<dbReference type="InterPro" id="IPR013324">
    <property type="entry name" value="RNA_pol_sigma_r3/r4-like"/>
</dbReference>
<evidence type="ECO:0000313" key="9">
    <source>
        <dbReference type="Proteomes" id="UP000601435"/>
    </source>
</evidence>
<dbReference type="InterPro" id="IPR014284">
    <property type="entry name" value="RNA_pol_sigma-70_dom"/>
</dbReference>
<keyword evidence="3" id="KW-0418">Kinase</keyword>
<dbReference type="Pfam" id="PF00069">
    <property type="entry name" value="Pkinase"/>
    <property type="match status" value="1"/>
</dbReference>
<feature type="region of interest" description="Disordered" evidence="5">
    <location>
        <begin position="665"/>
        <end position="700"/>
    </location>
</feature>
<keyword evidence="9" id="KW-1185">Reference proteome</keyword>
<protein>
    <submittedName>
        <fullName evidence="8">PrkC protein</fullName>
    </submittedName>
</protein>
<dbReference type="EMBL" id="CAJNJA010011363">
    <property type="protein sequence ID" value="CAE7271195.1"/>
    <property type="molecule type" value="Genomic_DNA"/>
</dbReference>
<dbReference type="PANTHER" id="PTHR43289:SF6">
    <property type="entry name" value="SERINE_THREONINE-PROTEIN KINASE NEKL-3"/>
    <property type="match status" value="1"/>
</dbReference>
<evidence type="ECO:0000256" key="1">
    <source>
        <dbReference type="ARBA" id="ARBA00022679"/>
    </source>
</evidence>
<dbReference type="InterPro" id="IPR036388">
    <property type="entry name" value="WH-like_DNA-bd_sf"/>
</dbReference>
<evidence type="ECO:0000256" key="2">
    <source>
        <dbReference type="ARBA" id="ARBA00022741"/>
    </source>
</evidence>
<dbReference type="GO" id="GO:0003700">
    <property type="term" value="F:DNA-binding transcription factor activity"/>
    <property type="evidence" value="ECO:0007669"/>
    <property type="project" value="InterPro"/>
</dbReference>
<sequence>MLNNLTTNFIGRLRARDTAAWYELWETFGPVLRAQLAKWGRGRIGPETVRDLSQETLAALSDSIDRYDPSHGARFSTWLLAIAKHTLGDEIDRRMAQKRNSGKKAAALEESWMVEAGGQSPDGEYEAAVFRAKVYAAIRMVEKESDFMDFTIYRMRVFDGTAGKDVADQLGTSEPTVSRRLSKVRETLRSRLGEVIATYSFTSEEMSEAERNGVLDRRVSTPGRRSGPAPEKRIAMGTLVIVLGSMFAFLIAIFAIIYIAVPVFKGIGWLIGAFFKGVGWFFMHVFQFVAGMLTDTVRAVGAIIATVAFVPLVILNIVIGRWSASAHFGRAVKDEVATFGHCVYRVAIGHPLRLLLLNGLVEGIEQRVPAAVAAAPGSDKPSKRTGAFDGYTIVGSLKTGGSGGKLYVAEPDEVKLAAFARAGVQDVEQVVIKSFSLRDGSSMPQIVRESRALEAARKLGLVLEHDMGEERFYYVMRYVPGDDLTAVTKRLHTPTGNLGLTKESLREAMGYMSDLLATLNTFHSGGLWHKDVKPDNIIVHDGKAHLVDFGLITPLRSGMTLTTHGTEYFRDPELVRMALRGAKVHEVEGEKFDVYGAGAVLYSVIENSFPAHGGLSQITKRCPESLRWIVRRAMTDLNKRYPDANTMLADVRAVMHAPDPFALRPADLPSMRGESADGFIGYDEPEDEASSTPDATPVAE</sequence>
<dbReference type="Gene3D" id="1.10.10.10">
    <property type="entry name" value="Winged helix-like DNA-binding domain superfamily/Winged helix DNA-binding domain"/>
    <property type="match status" value="1"/>
</dbReference>
<evidence type="ECO:0000256" key="5">
    <source>
        <dbReference type="SAM" id="MobiDB-lite"/>
    </source>
</evidence>
<dbReference type="OrthoDB" id="4134378at2759"/>
<dbReference type="SUPFAM" id="SSF88946">
    <property type="entry name" value="Sigma2 domain of RNA polymerase sigma factors"/>
    <property type="match status" value="1"/>
</dbReference>
<dbReference type="Gene3D" id="1.10.1740.10">
    <property type="match status" value="1"/>
</dbReference>
<dbReference type="PANTHER" id="PTHR43289">
    <property type="entry name" value="MITOGEN-ACTIVATED PROTEIN KINASE KINASE KINASE 20-RELATED"/>
    <property type="match status" value="1"/>
</dbReference>
<dbReference type="InterPro" id="IPR011009">
    <property type="entry name" value="Kinase-like_dom_sf"/>
</dbReference>
<dbReference type="Gene3D" id="1.10.510.10">
    <property type="entry name" value="Transferase(Phosphotransferase) domain 1"/>
    <property type="match status" value="1"/>
</dbReference>
<comment type="caution">
    <text evidence="8">The sequence shown here is derived from an EMBL/GenBank/DDBJ whole genome shotgun (WGS) entry which is preliminary data.</text>
</comment>
<feature type="transmembrane region" description="Helical" evidence="6">
    <location>
        <begin position="297"/>
        <end position="319"/>
    </location>
</feature>
<dbReference type="AlphaFoldDB" id="A0A812MMJ5"/>
<keyword evidence="6" id="KW-1133">Transmembrane helix</keyword>